<reference evidence="3" key="1">
    <citation type="submission" date="2020-01" db="EMBL/GenBank/DDBJ databases">
        <title>Genome Sequencing of Three Apophysomyces-Like Fungal Strains Confirms a Novel Fungal Genus in the Mucoromycota with divergent Burkholderia-like Endosymbiotic Bacteria.</title>
        <authorList>
            <person name="Stajich J.E."/>
            <person name="Macias A.M."/>
            <person name="Carter-House D."/>
            <person name="Lovett B."/>
            <person name="Kasson L.R."/>
            <person name="Berry K."/>
            <person name="Grigoriev I."/>
            <person name="Chang Y."/>
            <person name="Spatafora J."/>
            <person name="Kasson M.T."/>
        </authorList>
    </citation>
    <scope>NUCLEOTIDE SEQUENCE</scope>
    <source>
        <strain evidence="3">NRRL A-21654</strain>
    </source>
</reference>
<dbReference type="Proteomes" id="UP000605846">
    <property type="component" value="Unassembled WGS sequence"/>
</dbReference>
<evidence type="ECO:0008006" key="5">
    <source>
        <dbReference type="Google" id="ProtNLM"/>
    </source>
</evidence>
<comment type="caution">
    <text evidence="3">The sequence shown here is derived from an EMBL/GenBank/DDBJ whole genome shotgun (WGS) entry which is preliminary data.</text>
</comment>
<evidence type="ECO:0000256" key="2">
    <source>
        <dbReference type="SAM" id="SignalP"/>
    </source>
</evidence>
<protein>
    <recommendedName>
        <fullName evidence="5">GPI anchored serine-threonine rich protein</fullName>
    </recommendedName>
</protein>
<feature type="signal peptide" evidence="2">
    <location>
        <begin position="1"/>
        <end position="20"/>
    </location>
</feature>
<proteinExistence type="predicted"/>
<sequence>MKLTYALLAAVALSAHAVSADCNCQPEDSACIEKCVTSVNGCVEACKNDTTCFQNCVKGWPGVDITTTASGSATASGSVSPTGTGTPLLTSSTASVAPSSANSSPTRAPSGSASSQVSTTGGSSTASRSATQTPANQTPNGATRVSVGLGLLGSILALIALH</sequence>
<evidence type="ECO:0000256" key="1">
    <source>
        <dbReference type="SAM" id="MobiDB-lite"/>
    </source>
</evidence>
<feature type="region of interest" description="Disordered" evidence="1">
    <location>
        <begin position="69"/>
        <end position="142"/>
    </location>
</feature>
<evidence type="ECO:0000313" key="3">
    <source>
        <dbReference type="EMBL" id="KAF7724346.1"/>
    </source>
</evidence>
<evidence type="ECO:0000313" key="4">
    <source>
        <dbReference type="Proteomes" id="UP000605846"/>
    </source>
</evidence>
<name>A0A8H7ENS6_9FUNG</name>
<organism evidence="3 4">
    <name type="scientific">Apophysomyces ossiformis</name>
    <dbReference type="NCBI Taxonomy" id="679940"/>
    <lineage>
        <taxon>Eukaryota</taxon>
        <taxon>Fungi</taxon>
        <taxon>Fungi incertae sedis</taxon>
        <taxon>Mucoromycota</taxon>
        <taxon>Mucoromycotina</taxon>
        <taxon>Mucoromycetes</taxon>
        <taxon>Mucorales</taxon>
        <taxon>Mucorineae</taxon>
        <taxon>Mucoraceae</taxon>
        <taxon>Apophysomyces</taxon>
    </lineage>
</organism>
<gene>
    <name evidence="3" type="ORF">EC973_001134</name>
</gene>
<feature type="compositionally biased region" description="Low complexity" evidence="1">
    <location>
        <begin position="69"/>
        <end position="135"/>
    </location>
</feature>
<keyword evidence="4" id="KW-1185">Reference proteome</keyword>
<keyword evidence="2" id="KW-0732">Signal</keyword>
<dbReference type="EMBL" id="JABAYA010000122">
    <property type="protein sequence ID" value="KAF7724346.1"/>
    <property type="molecule type" value="Genomic_DNA"/>
</dbReference>
<dbReference type="OrthoDB" id="2287961at2759"/>
<dbReference type="AlphaFoldDB" id="A0A8H7ENS6"/>
<feature type="chain" id="PRO_5034508695" description="GPI anchored serine-threonine rich protein" evidence="2">
    <location>
        <begin position="21"/>
        <end position="162"/>
    </location>
</feature>
<accession>A0A8H7ENS6</accession>